<proteinExistence type="predicted"/>
<protein>
    <recommendedName>
        <fullName evidence="3">Ornithine cyclodeaminase family protein</fullName>
    </recommendedName>
</protein>
<dbReference type="Gene3D" id="3.40.50.720">
    <property type="entry name" value="NAD(P)-binding Rossmann-like Domain"/>
    <property type="match status" value="1"/>
</dbReference>
<evidence type="ECO:0008006" key="3">
    <source>
        <dbReference type="Google" id="ProtNLM"/>
    </source>
</evidence>
<dbReference type="InterPro" id="IPR003462">
    <property type="entry name" value="ODC_Mu_crystall"/>
</dbReference>
<dbReference type="Proteomes" id="UP000602745">
    <property type="component" value="Unassembled WGS sequence"/>
</dbReference>
<dbReference type="InterPro" id="IPR036291">
    <property type="entry name" value="NAD(P)-bd_dom_sf"/>
</dbReference>
<dbReference type="EMBL" id="BMCP01000005">
    <property type="protein sequence ID" value="GGE51845.1"/>
    <property type="molecule type" value="Genomic_DNA"/>
</dbReference>
<dbReference type="Gene3D" id="3.30.1780.10">
    <property type="entry name" value="ornithine cyclodeaminase, domain 1"/>
    <property type="match status" value="1"/>
</dbReference>
<dbReference type="InterPro" id="IPR023401">
    <property type="entry name" value="ODC_N"/>
</dbReference>
<evidence type="ECO:0000313" key="2">
    <source>
        <dbReference type="Proteomes" id="UP000602745"/>
    </source>
</evidence>
<dbReference type="PANTHER" id="PTHR13812">
    <property type="entry name" value="KETIMINE REDUCTASE MU-CRYSTALLIN"/>
    <property type="match status" value="1"/>
</dbReference>
<name>A0A8J2YLX0_9RHOB</name>
<gene>
    <name evidence="1" type="ORF">GCM10007276_31130</name>
</gene>
<dbReference type="Pfam" id="PF02423">
    <property type="entry name" value="OCD_Mu_crystall"/>
    <property type="match status" value="1"/>
</dbReference>
<dbReference type="PANTHER" id="PTHR13812:SF19">
    <property type="entry name" value="KETIMINE REDUCTASE MU-CRYSTALLIN"/>
    <property type="match status" value="1"/>
</dbReference>
<reference evidence="1" key="2">
    <citation type="submission" date="2020-09" db="EMBL/GenBank/DDBJ databases">
        <authorList>
            <person name="Sun Q."/>
            <person name="Sedlacek I."/>
        </authorList>
    </citation>
    <scope>NUCLEOTIDE SEQUENCE</scope>
    <source>
        <strain evidence="1">CCM 7684</strain>
    </source>
</reference>
<dbReference type="GO" id="GO:0005737">
    <property type="term" value="C:cytoplasm"/>
    <property type="evidence" value="ECO:0007669"/>
    <property type="project" value="TreeGrafter"/>
</dbReference>
<reference evidence="1" key="1">
    <citation type="journal article" date="2014" name="Int. J. Syst. Evol. Microbiol.">
        <title>Complete genome sequence of Corynebacterium casei LMG S-19264T (=DSM 44701T), isolated from a smear-ripened cheese.</title>
        <authorList>
            <consortium name="US DOE Joint Genome Institute (JGI-PGF)"/>
            <person name="Walter F."/>
            <person name="Albersmeier A."/>
            <person name="Kalinowski J."/>
            <person name="Ruckert C."/>
        </authorList>
    </citation>
    <scope>NUCLEOTIDE SEQUENCE</scope>
    <source>
        <strain evidence="1">CCM 7684</strain>
    </source>
</reference>
<evidence type="ECO:0000313" key="1">
    <source>
        <dbReference type="EMBL" id="GGE51845.1"/>
    </source>
</evidence>
<dbReference type="SUPFAM" id="SSF51735">
    <property type="entry name" value="NAD(P)-binding Rossmann-fold domains"/>
    <property type="match status" value="1"/>
</dbReference>
<accession>A0A8J2YLX0</accession>
<organism evidence="1 2">
    <name type="scientific">Agaricicola taiwanensis</name>
    <dbReference type="NCBI Taxonomy" id="591372"/>
    <lineage>
        <taxon>Bacteria</taxon>
        <taxon>Pseudomonadati</taxon>
        <taxon>Pseudomonadota</taxon>
        <taxon>Alphaproteobacteria</taxon>
        <taxon>Rhodobacterales</taxon>
        <taxon>Paracoccaceae</taxon>
        <taxon>Agaricicola</taxon>
    </lineage>
</organism>
<keyword evidence="2" id="KW-1185">Reference proteome</keyword>
<sequence>MATARRARDRVREAFMLFINNDVVRQVLDMPACITAQEEAFARLITGESVFRPRIDMYVPCDRPDGYYRWGDVVGTSHGVLAVRLKSDIVVWPEAEDGTRSEKKFCMEPGTYCGLVFLFSTGSGEPLALMNDGYLQQMRVGGAAGIGARLLSRPDSHTVGVIGSGGMARTFLRAICAVRDITAARVFSPNAHHRESYAAEMSDLLGIEVVAVDTAREAVRGVDIIATATDSLTPVIQTDWLEPGQHVSTLGLREIAPETVMRFDVVVQQGREGLDLPESRIYQRDVPGSMGAYVAGTEEEQKRIPRGAAHQKVEREIPVYTDVISGKAGGRQNRDQITQYHTFGNWGVQFPAVGAHVFRRAKELGLGHDLPTEWFLQDIRN</sequence>
<dbReference type="AlphaFoldDB" id="A0A8J2YLX0"/>
<comment type="caution">
    <text evidence="1">The sequence shown here is derived from an EMBL/GenBank/DDBJ whole genome shotgun (WGS) entry which is preliminary data.</text>
</comment>